<feature type="disulfide bond" description="Redox-active" evidence="6">
    <location>
        <begin position="64"/>
        <end position="98"/>
    </location>
</feature>
<dbReference type="SUPFAM" id="SSF52833">
    <property type="entry name" value="Thioredoxin-like"/>
    <property type="match status" value="1"/>
</dbReference>
<dbReference type="PANTHER" id="PTHR43110">
    <property type="entry name" value="THIOL PEROXIDASE"/>
    <property type="match status" value="1"/>
</dbReference>
<dbReference type="GO" id="GO:0008379">
    <property type="term" value="F:thioredoxin peroxidase activity"/>
    <property type="evidence" value="ECO:0007669"/>
    <property type="project" value="UniProtKB-UniRule"/>
</dbReference>
<comment type="subunit">
    <text evidence="6">Homodimer.</text>
</comment>
<dbReference type="Proteomes" id="UP000433788">
    <property type="component" value="Unassembled WGS sequence"/>
</dbReference>
<reference evidence="8 9" key="1">
    <citation type="submission" date="2019-11" db="EMBL/GenBank/DDBJ databases">
        <authorList>
            <person name="Zhang X.Y."/>
        </authorList>
    </citation>
    <scope>NUCLEOTIDE SEQUENCE [LARGE SCALE GENOMIC DNA]</scope>
    <source>
        <strain evidence="8 9">C176</strain>
    </source>
</reference>
<proteinExistence type="inferred from homology"/>
<keyword evidence="4 6" id="KW-1015">Disulfide bond</keyword>
<dbReference type="PROSITE" id="PS51352">
    <property type="entry name" value="THIOREDOXIN_2"/>
    <property type="match status" value="1"/>
</dbReference>
<comment type="caution">
    <text evidence="8">The sequence shown here is derived from an EMBL/GenBank/DDBJ whole genome shotgun (WGS) entry which is preliminary data.</text>
</comment>
<gene>
    <name evidence="6" type="primary">tpx</name>
    <name evidence="8" type="ORF">GH984_07080</name>
</gene>
<comment type="similarity">
    <text evidence="6">Belongs to the peroxiredoxin family. Tpx subfamily.</text>
</comment>
<dbReference type="EC" id="1.11.1.24" evidence="6"/>
<evidence type="ECO:0000313" key="8">
    <source>
        <dbReference type="EMBL" id="MRH78468.1"/>
    </source>
</evidence>
<dbReference type="InterPro" id="IPR002065">
    <property type="entry name" value="TPX"/>
</dbReference>
<dbReference type="InterPro" id="IPR013766">
    <property type="entry name" value="Thioredoxin_domain"/>
</dbReference>
<dbReference type="Gene3D" id="3.40.30.10">
    <property type="entry name" value="Glutaredoxin"/>
    <property type="match status" value="1"/>
</dbReference>
<comment type="function">
    <text evidence="6">Thiol-specific peroxidase that catalyzes the reduction of hydrogen peroxide and organic hydroperoxides to water and alcohols, respectively. Plays a role in cell protection against oxidative stress by detoxifying peroxides.</text>
</comment>
<dbReference type="Pfam" id="PF08534">
    <property type="entry name" value="Redoxin"/>
    <property type="match status" value="1"/>
</dbReference>
<comment type="catalytic activity">
    <reaction evidence="6">
        <text>a hydroperoxide + [thioredoxin]-dithiol = an alcohol + [thioredoxin]-disulfide + H2O</text>
        <dbReference type="Rhea" id="RHEA:62620"/>
        <dbReference type="Rhea" id="RHEA-COMP:10698"/>
        <dbReference type="Rhea" id="RHEA-COMP:10700"/>
        <dbReference type="ChEBI" id="CHEBI:15377"/>
        <dbReference type="ChEBI" id="CHEBI:29950"/>
        <dbReference type="ChEBI" id="CHEBI:30879"/>
        <dbReference type="ChEBI" id="CHEBI:35924"/>
        <dbReference type="ChEBI" id="CHEBI:50058"/>
        <dbReference type="EC" id="1.11.1.24"/>
    </reaction>
</comment>
<accession>A0A6N7QTK6</accession>
<dbReference type="NCBIfam" id="NF001808">
    <property type="entry name" value="PRK00522.1"/>
    <property type="match status" value="1"/>
</dbReference>
<dbReference type="RefSeq" id="WP_153719502.1">
    <property type="nucleotide sequence ID" value="NZ_WJPP01000003.1"/>
</dbReference>
<dbReference type="InterPro" id="IPR050455">
    <property type="entry name" value="Tpx_Peroxidase_subfamily"/>
</dbReference>
<keyword evidence="2 6" id="KW-0049">Antioxidant</keyword>
<evidence type="ECO:0000256" key="5">
    <source>
        <dbReference type="ARBA" id="ARBA00023284"/>
    </source>
</evidence>
<keyword evidence="5 6" id="KW-0676">Redox-active center</keyword>
<dbReference type="HAMAP" id="MF_00269">
    <property type="entry name" value="Tpx"/>
    <property type="match status" value="1"/>
</dbReference>
<feature type="domain" description="Thioredoxin" evidence="7">
    <location>
        <begin position="22"/>
        <end position="174"/>
    </location>
</feature>
<name>A0A6N7QTK6_9GAMM</name>
<dbReference type="InterPro" id="IPR036249">
    <property type="entry name" value="Thioredoxin-like_sf"/>
</dbReference>
<protein>
    <recommendedName>
        <fullName evidence="6">Thiol peroxidase</fullName>
        <shortName evidence="6">Tpx</shortName>
        <ecNumber evidence="6">1.11.1.24</ecNumber>
    </recommendedName>
    <alternativeName>
        <fullName evidence="6">Peroxiredoxin tpx</fullName>
        <shortName evidence="6">Prx</shortName>
    </alternativeName>
    <alternativeName>
        <fullName evidence="6">Thioredoxin peroxidase</fullName>
    </alternativeName>
    <alternativeName>
        <fullName evidence="6">Thioredoxin-dependent peroxiredoxin</fullName>
    </alternativeName>
</protein>
<comment type="miscellaneous">
    <text evidence="6">The active site is a conserved redox-active cysteine residue, the peroxidatic cysteine (C(P)), which makes the nucleophilic attack on the peroxide substrate. The peroxide oxidizes the C(P)-SH to cysteine sulfenic acid (C(P)-SOH), which then reacts with another cysteine residue, the resolving cysteine (C(R)), to form a disulfide bridge. The disulfide is subsequently reduced by an appropriate electron donor to complete the catalytic cycle. In this atypical 2-Cys peroxiredoxin, C(R) is present in the same subunit to form an intramolecular disulfide. The disulfide is subsequently reduced by thioredoxin.</text>
</comment>
<evidence type="ECO:0000256" key="6">
    <source>
        <dbReference type="HAMAP-Rule" id="MF_00269"/>
    </source>
</evidence>
<evidence type="ECO:0000256" key="3">
    <source>
        <dbReference type="ARBA" id="ARBA00023002"/>
    </source>
</evidence>
<keyword evidence="9" id="KW-1185">Reference proteome</keyword>
<dbReference type="InterPro" id="IPR018219">
    <property type="entry name" value="Tpx_CS"/>
</dbReference>
<evidence type="ECO:0000313" key="9">
    <source>
        <dbReference type="Proteomes" id="UP000433788"/>
    </source>
</evidence>
<sequence>MNKSPTTVTRRGELVHLNGELPAVGSQAPDFVLTRADLSDVSLAAYEGKYKVLSIVPSLDTPTCAMSLRKFNEQATALENTVVLNISADLPFAMSRFCETEGINNVESLSMMRNRHFAKDYGVLQVDGPMAGITARAIVILDTHNKVIYTELVPEIRQEPDYEAALAALARHRAA</sequence>
<dbReference type="CDD" id="cd03014">
    <property type="entry name" value="PRX_Atyp2cys"/>
    <property type="match status" value="1"/>
</dbReference>
<evidence type="ECO:0000259" key="7">
    <source>
        <dbReference type="PROSITE" id="PS51352"/>
    </source>
</evidence>
<dbReference type="InterPro" id="IPR013740">
    <property type="entry name" value="Redoxin"/>
</dbReference>
<feature type="active site" description="Cysteine sulfenic acid (-SOH) intermediate" evidence="6">
    <location>
        <position position="64"/>
    </location>
</feature>
<keyword evidence="1 6" id="KW-0575">Peroxidase</keyword>
<dbReference type="PROSITE" id="PS01265">
    <property type="entry name" value="TPX"/>
    <property type="match status" value="1"/>
</dbReference>
<evidence type="ECO:0000256" key="4">
    <source>
        <dbReference type="ARBA" id="ARBA00023157"/>
    </source>
</evidence>
<dbReference type="EMBL" id="WJPP01000003">
    <property type="protein sequence ID" value="MRH78468.1"/>
    <property type="molecule type" value="Genomic_DNA"/>
</dbReference>
<organism evidence="8 9">
    <name type="scientific">Spiribacter salilacus</name>
    <dbReference type="NCBI Taxonomy" id="2664894"/>
    <lineage>
        <taxon>Bacteria</taxon>
        <taxon>Pseudomonadati</taxon>
        <taxon>Pseudomonadota</taxon>
        <taxon>Gammaproteobacteria</taxon>
        <taxon>Chromatiales</taxon>
        <taxon>Ectothiorhodospiraceae</taxon>
        <taxon>Spiribacter</taxon>
    </lineage>
</organism>
<evidence type="ECO:0000256" key="1">
    <source>
        <dbReference type="ARBA" id="ARBA00022559"/>
    </source>
</evidence>
<dbReference type="AlphaFoldDB" id="A0A6N7QTK6"/>
<evidence type="ECO:0000256" key="2">
    <source>
        <dbReference type="ARBA" id="ARBA00022862"/>
    </source>
</evidence>
<keyword evidence="3 6" id="KW-0560">Oxidoreductase</keyword>
<dbReference type="PANTHER" id="PTHR43110:SF1">
    <property type="entry name" value="THIOL PEROXIDASE"/>
    <property type="match status" value="1"/>
</dbReference>